<dbReference type="InterPro" id="IPR036388">
    <property type="entry name" value="WH-like_DNA-bd_sf"/>
</dbReference>
<dbReference type="SUPFAM" id="SSF46785">
    <property type="entry name" value="Winged helix' DNA-binding domain"/>
    <property type="match status" value="1"/>
</dbReference>
<dbReference type="Pfam" id="PF01047">
    <property type="entry name" value="MarR"/>
    <property type="match status" value="1"/>
</dbReference>
<sequence>MRIEEVVKQQNFKNPQQKAWINLVYTYNQLTDQVNQAFKKFDITSQQYNVLRILRGRKGEPALCGEVKEVMLAKNPDVTRLSDRLIKKGLIERSVNEQNRREVQLTITKEGLELLDEIDPELDKQNQFLKNLSDSEAEQLSNLMDKLRS</sequence>
<dbReference type="PANTHER" id="PTHR33164">
    <property type="entry name" value="TRANSCRIPTIONAL REGULATOR, MARR FAMILY"/>
    <property type="match status" value="1"/>
</dbReference>
<evidence type="ECO:0000313" key="2">
    <source>
        <dbReference type="EMBL" id="SMO94051.1"/>
    </source>
</evidence>
<feature type="domain" description="HTH marR-type" evidence="1">
    <location>
        <begin position="1"/>
        <end position="149"/>
    </location>
</feature>
<dbReference type="GO" id="GO:0006950">
    <property type="term" value="P:response to stress"/>
    <property type="evidence" value="ECO:0007669"/>
    <property type="project" value="TreeGrafter"/>
</dbReference>
<dbReference type="Gene3D" id="1.10.10.10">
    <property type="entry name" value="Winged helix-like DNA-binding domain superfamily/Winged helix DNA-binding domain"/>
    <property type="match status" value="1"/>
</dbReference>
<dbReference type="InterPro" id="IPR036390">
    <property type="entry name" value="WH_DNA-bd_sf"/>
</dbReference>
<dbReference type="PROSITE" id="PS50995">
    <property type="entry name" value="HTH_MARR_2"/>
    <property type="match status" value="1"/>
</dbReference>
<dbReference type="PRINTS" id="PR00598">
    <property type="entry name" value="HTHMARR"/>
</dbReference>
<evidence type="ECO:0000313" key="3">
    <source>
        <dbReference type="Proteomes" id="UP000317557"/>
    </source>
</evidence>
<proteinExistence type="predicted"/>
<accession>A0A521FEF7</accession>
<gene>
    <name evidence="2" type="ORF">SAMN06265219_11738</name>
</gene>
<dbReference type="Proteomes" id="UP000317557">
    <property type="component" value="Unassembled WGS sequence"/>
</dbReference>
<reference evidence="2 3" key="1">
    <citation type="submission" date="2017-05" db="EMBL/GenBank/DDBJ databases">
        <authorList>
            <person name="Varghese N."/>
            <person name="Submissions S."/>
        </authorList>
    </citation>
    <scope>NUCLEOTIDE SEQUENCE [LARGE SCALE GENOMIC DNA]</scope>
    <source>
        <strain evidence="2 3">DSM 21985</strain>
    </source>
</reference>
<dbReference type="InterPro" id="IPR039422">
    <property type="entry name" value="MarR/SlyA-like"/>
</dbReference>
<dbReference type="OrthoDB" id="763883at2"/>
<dbReference type="EMBL" id="FXTP01000017">
    <property type="protein sequence ID" value="SMO94051.1"/>
    <property type="molecule type" value="Genomic_DNA"/>
</dbReference>
<dbReference type="AlphaFoldDB" id="A0A521FEF7"/>
<protein>
    <submittedName>
        <fullName evidence="2">Transcriptional regulator, MarR family</fullName>
    </submittedName>
</protein>
<organism evidence="2 3">
    <name type="scientific">Gracilimonas mengyeensis</name>
    <dbReference type="NCBI Taxonomy" id="1302730"/>
    <lineage>
        <taxon>Bacteria</taxon>
        <taxon>Pseudomonadati</taxon>
        <taxon>Balneolota</taxon>
        <taxon>Balneolia</taxon>
        <taxon>Balneolales</taxon>
        <taxon>Balneolaceae</taxon>
        <taxon>Gracilimonas</taxon>
    </lineage>
</organism>
<name>A0A521FEF7_9BACT</name>
<dbReference type="SMART" id="SM00347">
    <property type="entry name" value="HTH_MARR"/>
    <property type="match status" value="1"/>
</dbReference>
<evidence type="ECO:0000259" key="1">
    <source>
        <dbReference type="PROSITE" id="PS50995"/>
    </source>
</evidence>
<dbReference type="InterPro" id="IPR000835">
    <property type="entry name" value="HTH_MarR-typ"/>
</dbReference>
<keyword evidence="3" id="KW-1185">Reference proteome</keyword>
<dbReference type="RefSeq" id="WP_142455884.1">
    <property type="nucleotide sequence ID" value="NZ_FXTP01000017.1"/>
</dbReference>
<dbReference type="GO" id="GO:0003700">
    <property type="term" value="F:DNA-binding transcription factor activity"/>
    <property type="evidence" value="ECO:0007669"/>
    <property type="project" value="InterPro"/>
</dbReference>
<dbReference type="PANTHER" id="PTHR33164:SF43">
    <property type="entry name" value="HTH-TYPE TRANSCRIPTIONAL REPRESSOR YETL"/>
    <property type="match status" value="1"/>
</dbReference>